<dbReference type="PATRIC" id="fig|2209.87.peg.630"/>
<proteinExistence type="predicted"/>
<reference evidence="1 2" key="1">
    <citation type="journal article" date="2015" name="ISME J.">
        <title>Genomic and phenotypic differentiation among Methanosarcina mazei populations from Columbia River sediment.</title>
        <authorList>
            <person name="Youngblut N.D."/>
            <person name="Wirth J.S."/>
            <person name="Henriksen J.R."/>
            <person name="Smith M."/>
            <person name="Simon H."/>
            <person name="Metcalf W.W."/>
            <person name="Whitaker R.J."/>
        </authorList>
    </citation>
    <scope>NUCLEOTIDE SEQUENCE [LARGE SCALE GENOMIC DNA]</scope>
    <source>
        <strain evidence="1 2">1.H.M.0.1</strain>
    </source>
</reference>
<dbReference type="Proteomes" id="UP000033933">
    <property type="component" value="Unassembled WGS sequence"/>
</dbReference>
<comment type="caution">
    <text evidence="1">The sequence shown here is derived from an EMBL/GenBank/DDBJ whole genome shotgun (WGS) entry which is preliminary data.</text>
</comment>
<sequence length="142" mass="16409">MLKLHDAASSLQETVKSLTQRVVQDKKKEEEKTCPHRIKQTKNRKTIIINCRECEAGSSLNDPHCRKNIFGILQKEIHADCLVLSRLYERDYEGESLSLLYALAGFKGTIAAYRSIETVPEPCTRQEKRKCELERKEIIDFL</sequence>
<gene>
    <name evidence="1" type="ORF">DU87_02880</name>
</gene>
<accession>A0A0F8PPI3</accession>
<dbReference type="EMBL" id="JJQQ01000142">
    <property type="protein sequence ID" value="KKH64782.1"/>
    <property type="molecule type" value="Genomic_DNA"/>
</dbReference>
<organism evidence="1 2">
    <name type="scientific">Methanosarcina mazei</name>
    <name type="common">Methanosarcina frisia</name>
    <dbReference type="NCBI Taxonomy" id="2209"/>
    <lineage>
        <taxon>Archaea</taxon>
        <taxon>Methanobacteriati</taxon>
        <taxon>Methanobacteriota</taxon>
        <taxon>Stenosarchaea group</taxon>
        <taxon>Methanomicrobia</taxon>
        <taxon>Methanosarcinales</taxon>
        <taxon>Methanosarcinaceae</taxon>
        <taxon>Methanosarcina</taxon>
    </lineage>
</organism>
<evidence type="ECO:0000313" key="1">
    <source>
        <dbReference type="EMBL" id="KKH64782.1"/>
    </source>
</evidence>
<dbReference type="AlphaFoldDB" id="A0A0F8PPI3"/>
<protein>
    <submittedName>
        <fullName evidence="1">Uncharacterized protein</fullName>
    </submittedName>
</protein>
<evidence type="ECO:0000313" key="2">
    <source>
        <dbReference type="Proteomes" id="UP000033933"/>
    </source>
</evidence>
<name>A0A0F8PPI3_METMZ</name>
<dbReference type="RefSeq" id="WP_048045508.1">
    <property type="nucleotide sequence ID" value="NZ_JJQQ01000142.1"/>
</dbReference>